<sequence length="53" mass="5596">MSIAQLPVEEGVPVRRVRHQARDAVALMVFSAGASVGVAAGFFLFLALLARQA</sequence>
<comment type="caution">
    <text evidence="2">The sequence shown here is derived from an EMBL/GenBank/DDBJ whole genome shotgun (WGS) entry which is preliminary data.</text>
</comment>
<feature type="transmembrane region" description="Helical" evidence="1">
    <location>
        <begin position="25"/>
        <end position="50"/>
    </location>
</feature>
<evidence type="ECO:0000256" key="1">
    <source>
        <dbReference type="SAM" id="Phobius"/>
    </source>
</evidence>
<proteinExistence type="predicted"/>
<keyword evidence="1" id="KW-0472">Membrane</keyword>
<protein>
    <submittedName>
        <fullName evidence="2">Uncharacterized protein</fullName>
    </submittedName>
</protein>
<dbReference type="EMBL" id="BAAAJE010000011">
    <property type="protein sequence ID" value="GAA1144337.1"/>
    <property type="molecule type" value="Genomic_DNA"/>
</dbReference>
<reference evidence="3" key="1">
    <citation type="journal article" date="2019" name="Int. J. Syst. Evol. Microbiol.">
        <title>The Global Catalogue of Microorganisms (GCM) 10K type strain sequencing project: providing services to taxonomists for standard genome sequencing and annotation.</title>
        <authorList>
            <consortium name="The Broad Institute Genomics Platform"/>
            <consortium name="The Broad Institute Genome Sequencing Center for Infectious Disease"/>
            <person name="Wu L."/>
            <person name="Ma J."/>
        </authorList>
    </citation>
    <scope>NUCLEOTIDE SEQUENCE [LARGE SCALE GENOMIC DNA]</scope>
    <source>
        <strain evidence="3">JCM 11813</strain>
    </source>
</reference>
<keyword evidence="3" id="KW-1185">Reference proteome</keyword>
<gene>
    <name evidence="2" type="ORF">GCM10009606_24550</name>
</gene>
<dbReference type="RefSeq" id="WP_343907835.1">
    <property type="nucleotide sequence ID" value="NZ_BAAAJE010000011.1"/>
</dbReference>
<accession>A0ABP4F1F0</accession>
<organism evidence="2 3">
    <name type="scientific">Nocardioides aquiterrae</name>
    <dbReference type="NCBI Taxonomy" id="203799"/>
    <lineage>
        <taxon>Bacteria</taxon>
        <taxon>Bacillati</taxon>
        <taxon>Actinomycetota</taxon>
        <taxon>Actinomycetes</taxon>
        <taxon>Propionibacteriales</taxon>
        <taxon>Nocardioidaceae</taxon>
        <taxon>Nocardioides</taxon>
    </lineage>
</organism>
<dbReference type="Proteomes" id="UP001499979">
    <property type="component" value="Unassembled WGS sequence"/>
</dbReference>
<evidence type="ECO:0000313" key="2">
    <source>
        <dbReference type="EMBL" id="GAA1144337.1"/>
    </source>
</evidence>
<evidence type="ECO:0000313" key="3">
    <source>
        <dbReference type="Proteomes" id="UP001499979"/>
    </source>
</evidence>
<keyword evidence="1" id="KW-1133">Transmembrane helix</keyword>
<keyword evidence="1" id="KW-0812">Transmembrane</keyword>
<name>A0ABP4F1F0_9ACTN</name>